<dbReference type="AlphaFoldDB" id="A0A3Q9FB84"/>
<name>A0A3Q9FB84_9BURK</name>
<dbReference type="Proteomes" id="UP000277191">
    <property type="component" value="Chromosome 2"/>
</dbReference>
<evidence type="ECO:0000256" key="1">
    <source>
        <dbReference type="SAM" id="MobiDB-lite"/>
    </source>
</evidence>
<sequence>MRPVAGLHTYPEWKLTRGGQQHAIKARWSIGNDNEALLSAARVGWGMLARGDWPMMQDIDAGNPTSGLPRRRRLTPER</sequence>
<accession>A0A3Q9FB84</accession>
<organism evidence="2 3">
    <name type="scientific">Burkholderia cenocepacia</name>
    <dbReference type="NCBI Taxonomy" id="95486"/>
    <lineage>
        <taxon>Bacteria</taxon>
        <taxon>Pseudomonadati</taxon>
        <taxon>Pseudomonadota</taxon>
        <taxon>Betaproteobacteria</taxon>
        <taxon>Burkholderiales</taxon>
        <taxon>Burkholderiaceae</taxon>
        <taxon>Burkholderia</taxon>
        <taxon>Burkholderia cepacia complex</taxon>
    </lineage>
</organism>
<evidence type="ECO:0000313" key="2">
    <source>
        <dbReference type="EMBL" id="AZQ53803.1"/>
    </source>
</evidence>
<dbReference type="RefSeq" id="WP_126366083.1">
    <property type="nucleotide sequence ID" value="NZ_CP034546.1"/>
</dbReference>
<feature type="compositionally biased region" description="Basic residues" evidence="1">
    <location>
        <begin position="69"/>
        <end position="78"/>
    </location>
</feature>
<feature type="region of interest" description="Disordered" evidence="1">
    <location>
        <begin position="58"/>
        <end position="78"/>
    </location>
</feature>
<gene>
    <name evidence="2" type="ORF">D5R55_23165</name>
</gene>
<dbReference type="EMBL" id="CP034546">
    <property type="protein sequence ID" value="AZQ53803.1"/>
    <property type="molecule type" value="Genomic_DNA"/>
</dbReference>
<protein>
    <submittedName>
        <fullName evidence="2">Uncharacterized protein</fullName>
    </submittedName>
</protein>
<reference evidence="2 3" key="1">
    <citation type="submission" date="2018-12" db="EMBL/GenBank/DDBJ databases">
        <title>Cadmium resistance mechanism in endophytic bacteria Burkholderia cenocepacia YG-3.</title>
        <authorList>
            <person name="Zhang X."/>
            <person name="Wang X."/>
            <person name="Zhu Y."/>
        </authorList>
    </citation>
    <scope>NUCLEOTIDE SEQUENCE [LARGE SCALE GENOMIC DNA]</scope>
    <source>
        <strain evidence="2 3">YG-3</strain>
    </source>
</reference>
<evidence type="ECO:0000313" key="3">
    <source>
        <dbReference type="Proteomes" id="UP000277191"/>
    </source>
</evidence>
<proteinExistence type="predicted"/>